<sequence length="370" mass="42250">MDPIGLYLHIPFCDGKCAYCNFFSRRPRKDDAELNEYTEHLLDSIEAWCKRIDRPVDTVYFGGGTPSLLGHERLIHILDSVYQSFDISENAEITVEVNPSSTNELDFKLMKQAGFNRLSIGLQSANENELKLLGRRHTVDDARRTVESAQNAGFDNISLDVMLAIPEQTIDSLDATLDFCSSCYVQHISAYILKIEEGTRFGAMKDQLPLFNDDEQAGFYEHTVEKLSSLGYRQYEISNFSVKGRESRHNLHYWHDDEYLGLGPSAHSFIDGKRFYYDSDFQRFYDGFVCKESDGGDSDEYIMLALRLTEGLNYEKYRERFGRPVSERMIACAKRLQQQGLCHVTDTAISLSVKGFLVSNAVIAYLLENT</sequence>
<keyword evidence="6" id="KW-1185">Reference proteome</keyword>
<evidence type="ECO:0000256" key="1">
    <source>
        <dbReference type="ARBA" id="ARBA00006100"/>
    </source>
</evidence>
<dbReference type="Proteomes" id="UP000633365">
    <property type="component" value="Unassembled WGS sequence"/>
</dbReference>
<dbReference type="InterPro" id="IPR006638">
    <property type="entry name" value="Elp3/MiaA/NifB-like_rSAM"/>
</dbReference>
<evidence type="ECO:0000259" key="4">
    <source>
        <dbReference type="PROSITE" id="PS51918"/>
    </source>
</evidence>
<name>A0A934WSA1_9FIRM</name>
<protein>
    <recommendedName>
        <fullName evidence="2 3">Heme chaperone HemW</fullName>
    </recommendedName>
</protein>
<dbReference type="SUPFAM" id="SSF102114">
    <property type="entry name" value="Radical SAM enzymes"/>
    <property type="match status" value="1"/>
</dbReference>
<dbReference type="PANTHER" id="PTHR13932:SF5">
    <property type="entry name" value="RADICAL S-ADENOSYL METHIONINE DOMAIN-CONTAINING PROTEIN 1, MITOCHONDRIAL"/>
    <property type="match status" value="1"/>
</dbReference>
<dbReference type="GO" id="GO:0051539">
    <property type="term" value="F:4 iron, 4 sulfur cluster binding"/>
    <property type="evidence" value="ECO:0007669"/>
    <property type="project" value="UniProtKB-UniRule"/>
</dbReference>
<comment type="caution">
    <text evidence="5">The sequence shown here is derived from an EMBL/GenBank/DDBJ whole genome shotgun (WGS) entry which is preliminary data.</text>
</comment>
<keyword evidence="3" id="KW-0411">Iron-sulfur</keyword>
<dbReference type="GO" id="GO:0004109">
    <property type="term" value="F:coproporphyrinogen oxidase activity"/>
    <property type="evidence" value="ECO:0007669"/>
    <property type="project" value="InterPro"/>
</dbReference>
<keyword evidence="3" id="KW-0349">Heme</keyword>
<comment type="function">
    <text evidence="3">Probably acts as a heme chaperone, transferring heme to an unknown acceptor. Binds one molecule of heme per monomer, possibly covalently. Binds 1 [4Fe-4S] cluster. The cluster is coordinated with 3 cysteines and an exchangeable S-adenosyl-L-methionine.</text>
</comment>
<dbReference type="CDD" id="cd01335">
    <property type="entry name" value="Radical_SAM"/>
    <property type="match status" value="1"/>
</dbReference>
<dbReference type="GO" id="GO:0006779">
    <property type="term" value="P:porphyrin-containing compound biosynthetic process"/>
    <property type="evidence" value="ECO:0007669"/>
    <property type="project" value="InterPro"/>
</dbReference>
<accession>A0A934WSA1</accession>
<dbReference type="AlphaFoldDB" id="A0A934WSA1"/>
<dbReference type="InterPro" id="IPR010723">
    <property type="entry name" value="HemN_C"/>
</dbReference>
<organism evidence="5 6">
    <name type="scientific">Ruminococcus difficilis</name>
    <dbReference type="NCBI Taxonomy" id="2763069"/>
    <lineage>
        <taxon>Bacteria</taxon>
        <taxon>Bacillati</taxon>
        <taxon>Bacillota</taxon>
        <taxon>Clostridia</taxon>
        <taxon>Eubacteriales</taxon>
        <taxon>Oscillospiraceae</taxon>
        <taxon>Ruminococcus</taxon>
    </lineage>
</organism>
<keyword evidence="3" id="KW-0949">S-adenosyl-L-methionine</keyword>
<comment type="similarity">
    <text evidence="1">Belongs to the anaerobic coproporphyrinogen-III oxidase family. HemW subfamily.</text>
</comment>
<dbReference type="PROSITE" id="PS51918">
    <property type="entry name" value="RADICAL_SAM"/>
    <property type="match status" value="1"/>
</dbReference>
<reference evidence="5" key="1">
    <citation type="submission" date="2021-01" db="EMBL/GenBank/DDBJ databases">
        <title>Genome public.</title>
        <authorList>
            <person name="Liu C."/>
            <person name="Sun Q."/>
        </authorList>
    </citation>
    <scope>NUCLEOTIDE SEQUENCE</scope>
    <source>
        <strain evidence="5">M6</strain>
    </source>
</reference>
<keyword evidence="3" id="KW-0004">4Fe-4S</keyword>
<dbReference type="SFLD" id="SFLDF00288">
    <property type="entry name" value="HemN-like__clustered_with_nucl"/>
    <property type="match status" value="1"/>
</dbReference>
<dbReference type="NCBIfam" id="TIGR00539">
    <property type="entry name" value="hemN_rel"/>
    <property type="match status" value="1"/>
</dbReference>
<dbReference type="PANTHER" id="PTHR13932">
    <property type="entry name" value="COPROPORPHYRINIGEN III OXIDASE"/>
    <property type="match status" value="1"/>
</dbReference>
<dbReference type="InterPro" id="IPR058240">
    <property type="entry name" value="rSAM_sf"/>
</dbReference>
<dbReference type="InterPro" id="IPR007197">
    <property type="entry name" value="rSAM"/>
</dbReference>
<dbReference type="SFLD" id="SFLDG01065">
    <property type="entry name" value="anaerobic_coproporphyrinogen-I"/>
    <property type="match status" value="1"/>
</dbReference>
<comment type="subcellular location">
    <subcellularLocation>
        <location evidence="3">Cytoplasm</location>
    </subcellularLocation>
</comment>
<feature type="domain" description="Radical SAM core" evidence="4">
    <location>
        <begin position="1"/>
        <end position="233"/>
    </location>
</feature>
<dbReference type="Pfam" id="PF04055">
    <property type="entry name" value="Radical_SAM"/>
    <property type="match status" value="1"/>
</dbReference>
<dbReference type="GO" id="GO:0046872">
    <property type="term" value="F:metal ion binding"/>
    <property type="evidence" value="ECO:0007669"/>
    <property type="project" value="UniProtKB-UniRule"/>
</dbReference>
<dbReference type="InterPro" id="IPR034505">
    <property type="entry name" value="Coproporphyrinogen-III_oxidase"/>
</dbReference>
<proteinExistence type="inferred from homology"/>
<dbReference type="SFLD" id="SFLDF00562">
    <property type="entry name" value="HemN-like__clustered_with_heat"/>
    <property type="match status" value="1"/>
</dbReference>
<dbReference type="Pfam" id="PF06969">
    <property type="entry name" value="HemN_C"/>
    <property type="match status" value="1"/>
</dbReference>
<dbReference type="SFLD" id="SFLDG01082">
    <property type="entry name" value="B12-binding_domain_containing"/>
    <property type="match status" value="1"/>
</dbReference>
<keyword evidence="3" id="KW-0479">Metal-binding</keyword>
<dbReference type="GO" id="GO:0005737">
    <property type="term" value="C:cytoplasm"/>
    <property type="evidence" value="ECO:0007669"/>
    <property type="project" value="UniProtKB-SubCell"/>
</dbReference>
<keyword evidence="3" id="KW-0408">Iron</keyword>
<dbReference type="InterPro" id="IPR023404">
    <property type="entry name" value="rSAM_horseshoe"/>
</dbReference>
<dbReference type="SFLD" id="SFLDS00029">
    <property type="entry name" value="Radical_SAM"/>
    <property type="match status" value="1"/>
</dbReference>
<dbReference type="Gene3D" id="3.80.30.20">
    <property type="entry name" value="tm_1862 like domain"/>
    <property type="match status" value="1"/>
</dbReference>
<evidence type="ECO:0000256" key="2">
    <source>
        <dbReference type="ARBA" id="ARBA00017228"/>
    </source>
</evidence>
<evidence type="ECO:0000313" key="6">
    <source>
        <dbReference type="Proteomes" id="UP000633365"/>
    </source>
</evidence>
<gene>
    <name evidence="5" type="primary">hemW</name>
    <name evidence="5" type="ORF">JKK62_10190</name>
</gene>
<evidence type="ECO:0000313" key="5">
    <source>
        <dbReference type="EMBL" id="MBK6089006.1"/>
    </source>
</evidence>
<keyword evidence="3" id="KW-0963">Cytoplasm</keyword>
<dbReference type="EMBL" id="JAEQMG010000105">
    <property type="protein sequence ID" value="MBK6089006.1"/>
    <property type="molecule type" value="Genomic_DNA"/>
</dbReference>
<dbReference type="RefSeq" id="WP_201427803.1">
    <property type="nucleotide sequence ID" value="NZ_JAEQMG010000105.1"/>
</dbReference>
<dbReference type="InterPro" id="IPR004559">
    <property type="entry name" value="HemW-like"/>
</dbReference>
<evidence type="ECO:0000256" key="3">
    <source>
        <dbReference type="RuleBase" id="RU364116"/>
    </source>
</evidence>
<keyword evidence="3" id="KW-0143">Chaperone</keyword>
<dbReference type="SMART" id="SM00729">
    <property type="entry name" value="Elp3"/>
    <property type="match status" value="1"/>
</dbReference>